<dbReference type="AlphaFoldDB" id="A0A7J5AZA5"/>
<dbReference type="InterPro" id="IPR016181">
    <property type="entry name" value="Acyl_CoA_acyltransferase"/>
</dbReference>
<feature type="domain" description="N-acetyltransferase" evidence="1">
    <location>
        <begin position="3"/>
        <end position="197"/>
    </location>
</feature>
<dbReference type="GO" id="GO:0016747">
    <property type="term" value="F:acyltransferase activity, transferring groups other than amino-acyl groups"/>
    <property type="evidence" value="ECO:0007669"/>
    <property type="project" value="InterPro"/>
</dbReference>
<organism evidence="2 3">
    <name type="scientific">Pseudoclavibacter terrae</name>
    <dbReference type="NCBI Taxonomy" id="1530195"/>
    <lineage>
        <taxon>Bacteria</taxon>
        <taxon>Bacillati</taxon>
        <taxon>Actinomycetota</taxon>
        <taxon>Actinomycetes</taxon>
        <taxon>Micrococcales</taxon>
        <taxon>Microbacteriaceae</taxon>
        <taxon>Pseudoclavibacter</taxon>
    </lineage>
</organism>
<protein>
    <submittedName>
        <fullName evidence="2">GNAT family N-acetyltransferase</fullName>
    </submittedName>
</protein>
<proteinExistence type="predicted"/>
<gene>
    <name evidence="2" type="ORF">F8O03_15205</name>
</gene>
<keyword evidence="2" id="KW-0808">Transferase</keyword>
<sequence length="367" mass="40259">MDYFIRELTPPEPASARDGEAWRLLERFRDIVNSGYAATYGEGRLLETSQRILADWTMPGPVTSRLFLAFPSGDGQDAGEHAVAAAKLMVSPRDSPTHAYPHVVVDAPARRRGIGTFVADHLEELARADGRTFLQSWVEHPTPGGERVAAPTGHGSVSTADPAARFLWKTGWELGQIERISELRLPVPAESLRTHIEAATARAGVDYRVLTWEGESDAAHLDDLARLNGDMSVDAPAGELEVDEEHWDAERVAQMERRALASGATFLNAAVLHVPSGHLVAQSMLQLDLDDTTRPAQQDNTLVTSTHRGRRLGMLVKAANLEQLAGRYPECTGVFTWNAEENAHMLRVNEALGFVQLAPEGGWQKRL</sequence>
<comment type="caution">
    <text evidence="2">The sequence shown here is derived from an EMBL/GenBank/DDBJ whole genome shotgun (WGS) entry which is preliminary data.</text>
</comment>
<name>A0A7J5AZA5_9MICO</name>
<accession>A0A7J5AZA5</accession>
<dbReference type="Proteomes" id="UP000490386">
    <property type="component" value="Unassembled WGS sequence"/>
</dbReference>
<dbReference type="Gene3D" id="3.40.630.30">
    <property type="match status" value="1"/>
</dbReference>
<dbReference type="CDD" id="cd04301">
    <property type="entry name" value="NAT_SF"/>
    <property type="match status" value="1"/>
</dbReference>
<dbReference type="OrthoDB" id="4119890at2"/>
<dbReference type="Pfam" id="PF00583">
    <property type="entry name" value="Acetyltransf_1"/>
    <property type="match status" value="1"/>
</dbReference>
<evidence type="ECO:0000259" key="1">
    <source>
        <dbReference type="PROSITE" id="PS51186"/>
    </source>
</evidence>
<keyword evidence="3" id="KW-1185">Reference proteome</keyword>
<dbReference type="InterPro" id="IPR000182">
    <property type="entry name" value="GNAT_dom"/>
</dbReference>
<dbReference type="PROSITE" id="PS51186">
    <property type="entry name" value="GNAT"/>
    <property type="match status" value="1"/>
</dbReference>
<evidence type="ECO:0000313" key="3">
    <source>
        <dbReference type="Proteomes" id="UP000490386"/>
    </source>
</evidence>
<evidence type="ECO:0000313" key="2">
    <source>
        <dbReference type="EMBL" id="KAB1636900.1"/>
    </source>
</evidence>
<dbReference type="RefSeq" id="WP_151424609.1">
    <property type="nucleotide sequence ID" value="NZ_WBJX01000005.1"/>
</dbReference>
<dbReference type="SUPFAM" id="SSF55729">
    <property type="entry name" value="Acyl-CoA N-acyltransferases (Nat)"/>
    <property type="match status" value="2"/>
</dbReference>
<reference evidence="2 3" key="1">
    <citation type="submission" date="2019-09" db="EMBL/GenBank/DDBJ databases">
        <title>Phylogeny of genus Pseudoclavibacter and closely related genus.</title>
        <authorList>
            <person name="Li Y."/>
        </authorList>
    </citation>
    <scope>NUCLEOTIDE SEQUENCE [LARGE SCALE GENOMIC DNA]</scope>
    <source>
        <strain evidence="2 3">THG-MD12</strain>
    </source>
</reference>
<dbReference type="EMBL" id="WBJX01000005">
    <property type="protein sequence ID" value="KAB1636900.1"/>
    <property type="molecule type" value="Genomic_DNA"/>
</dbReference>